<dbReference type="EMBL" id="JAUORK010000008">
    <property type="protein sequence ID" value="MDO6672121.1"/>
    <property type="molecule type" value="Genomic_DNA"/>
</dbReference>
<dbReference type="FunFam" id="3.40.1080.20:FF:000001">
    <property type="entry name" value="Acetyl-CoA hydrolase Ach1"/>
    <property type="match status" value="1"/>
</dbReference>
<dbReference type="GO" id="GO:0006083">
    <property type="term" value="P:acetate metabolic process"/>
    <property type="evidence" value="ECO:0007669"/>
    <property type="project" value="InterPro"/>
</dbReference>
<feature type="compositionally biased region" description="Polar residues" evidence="4">
    <location>
        <begin position="1"/>
        <end position="11"/>
    </location>
</feature>
<evidence type="ECO:0000256" key="4">
    <source>
        <dbReference type="SAM" id="MobiDB-lite"/>
    </source>
</evidence>
<accession>A0AAP4TZN8</accession>
<feature type="domain" description="Acetyl-CoA hydrolase/transferase C-terminal" evidence="6">
    <location>
        <begin position="381"/>
        <end position="523"/>
    </location>
</feature>
<dbReference type="NCBIfam" id="TIGR03458">
    <property type="entry name" value="YgfH_subfam"/>
    <property type="match status" value="1"/>
</dbReference>
<evidence type="ECO:0000256" key="3">
    <source>
        <dbReference type="PIRSR" id="PIRSR617821-2"/>
    </source>
</evidence>
<comment type="similarity">
    <text evidence="1">Belongs to the acetyl-CoA hydrolase/transferase family.</text>
</comment>
<dbReference type="GO" id="GO:0003986">
    <property type="term" value="F:acetyl-CoA hydrolase activity"/>
    <property type="evidence" value="ECO:0007669"/>
    <property type="project" value="TreeGrafter"/>
</dbReference>
<evidence type="ECO:0000259" key="5">
    <source>
        <dbReference type="Pfam" id="PF02550"/>
    </source>
</evidence>
<dbReference type="InterPro" id="IPR017821">
    <property type="entry name" value="Succinate_CoA_transferase"/>
</dbReference>
<dbReference type="GO" id="GO:0008775">
    <property type="term" value="F:acetate CoA-transferase activity"/>
    <property type="evidence" value="ECO:0007669"/>
    <property type="project" value="InterPro"/>
</dbReference>
<dbReference type="Proteomes" id="UP001170481">
    <property type="component" value="Unassembled WGS sequence"/>
</dbReference>
<dbReference type="InterPro" id="IPR038460">
    <property type="entry name" value="AcetylCoA_hyd_C_sf"/>
</dbReference>
<dbReference type="Gene3D" id="3.40.1080.20">
    <property type="entry name" value="Acetyl-CoA hydrolase/transferase C-terminal domain"/>
    <property type="match status" value="1"/>
</dbReference>
<comment type="caution">
    <text evidence="7">The sequence shown here is derived from an EMBL/GenBank/DDBJ whole genome shotgun (WGS) entry which is preliminary data.</text>
</comment>
<dbReference type="RefSeq" id="WP_303593760.1">
    <property type="nucleotide sequence ID" value="NZ_JAUORK010000008.1"/>
</dbReference>
<feature type="binding site" evidence="3">
    <location>
        <position position="462"/>
    </location>
    <ligand>
        <name>CoA</name>
        <dbReference type="ChEBI" id="CHEBI:57287"/>
    </ligand>
</feature>
<dbReference type="InterPro" id="IPR026888">
    <property type="entry name" value="AcetylCoA_hyd_C"/>
</dbReference>
<feature type="binding site" evidence="3">
    <location>
        <position position="438"/>
    </location>
    <ligand>
        <name>CoA</name>
        <dbReference type="ChEBI" id="CHEBI:57287"/>
    </ligand>
</feature>
<dbReference type="Pfam" id="PF13336">
    <property type="entry name" value="AcetylCoA_hyd_C"/>
    <property type="match status" value="1"/>
</dbReference>
<dbReference type="AlphaFoldDB" id="A0AAP4TZN8"/>
<sequence>MSSSGSRSSVTPHAPSASAASAASPSPEASAAPAASAASSEVFSLLARMEVGELTPEQHAEVARRCRWPDWQSRQMSASQAAELIHGGMTVGMSGFTRAGEAKALPLALVEKARREPFSITLMTGASLGNDLDGQMADAHMLARRMPFQVDPVLRRAINAGEVMFMDQHLSETVELLRNHQLSDMNVAVIEASAITADGGIVPTTSVGNSASYAILADKVIIELNLESPAALEGLHDIYIPQMRPSRQPIPVVAPDSRIGTPYIPMDPARIAAIVLTRGSDSPSTCTPPDDGTQRMAGHLVELLKQEVALGRLTPALLPLQAGIGSMANAVMSGLKEGPFEHMTMYSEVLQDSTFDLLDAGKLDFASGSSITVTEERGRTLWKDLERYRDRLILRPQELSNHPGIVRRLGVIAVNTALEFDIYGNVNSTHVCGTRMMNGIGGSGDFARNAQLSVFITKSLAKSGDISSVVPFASHVDHTEHDVDILVTEHGLADLRGLAPRERAVQVIENCSDPSYRPALRAYFEEACQRGGHTPHCLEQALSWHREVEVKGHMRAMRTAPEPSLEEAAPSLPGATA</sequence>
<evidence type="ECO:0000313" key="8">
    <source>
        <dbReference type="Proteomes" id="UP001170481"/>
    </source>
</evidence>
<dbReference type="InterPro" id="IPR003702">
    <property type="entry name" value="ActCoA_hydro_N"/>
</dbReference>
<dbReference type="Gene3D" id="3.30.750.70">
    <property type="entry name" value="4-hydroxybutyrate coenzyme like domains"/>
    <property type="match status" value="1"/>
</dbReference>
<proteinExistence type="inferred from homology"/>
<dbReference type="Pfam" id="PF02550">
    <property type="entry name" value="AcetylCoA_hydro"/>
    <property type="match status" value="1"/>
</dbReference>
<feature type="binding site" evidence="3">
    <location>
        <position position="442"/>
    </location>
    <ligand>
        <name>CoA</name>
        <dbReference type="ChEBI" id="CHEBI:57287"/>
    </ligand>
</feature>
<evidence type="ECO:0000259" key="6">
    <source>
        <dbReference type="Pfam" id="PF13336"/>
    </source>
</evidence>
<dbReference type="InterPro" id="IPR046433">
    <property type="entry name" value="ActCoA_hydro"/>
</dbReference>
<reference evidence="7" key="1">
    <citation type="submission" date="2023-07" db="EMBL/GenBank/DDBJ databases">
        <title>Genome content predicts the carbon catabolic preferences of heterotrophic bacteria.</title>
        <authorList>
            <person name="Gralka M."/>
        </authorList>
    </citation>
    <scope>NUCLEOTIDE SEQUENCE</scope>
    <source>
        <strain evidence="7">C2R13</strain>
    </source>
</reference>
<gene>
    <name evidence="7" type="ORF">Q4535_08295</name>
</gene>
<feature type="active site" description="5-glutamyl coenzyme A thioester intermediate" evidence="2">
    <location>
        <position position="348"/>
    </location>
</feature>
<protein>
    <submittedName>
        <fullName evidence="7">Acetyl-CoA hydrolase/transferase family protein</fullName>
    </submittedName>
</protein>
<organism evidence="7 8">
    <name type="scientific">Cobetia amphilecti</name>
    <dbReference type="NCBI Taxonomy" id="1055104"/>
    <lineage>
        <taxon>Bacteria</taxon>
        <taxon>Pseudomonadati</taxon>
        <taxon>Pseudomonadota</taxon>
        <taxon>Gammaproteobacteria</taxon>
        <taxon>Oceanospirillales</taxon>
        <taxon>Halomonadaceae</taxon>
        <taxon>Cobetia</taxon>
    </lineage>
</organism>
<dbReference type="Gene3D" id="3.40.1080.10">
    <property type="entry name" value="Glutaconate Coenzyme A-transferase"/>
    <property type="match status" value="1"/>
</dbReference>
<name>A0AAP4TZN8_9GAMM</name>
<dbReference type="SUPFAM" id="SSF100950">
    <property type="entry name" value="NagB/RpiA/CoA transferase-like"/>
    <property type="match status" value="2"/>
</dbReference>
<dbReference type="PANTHER" id="PTHR43609:SF1">
    <property type="entry name" value="ACETYL-COA HYDROLASE"/>
    <property type="match status" value="1"/>
</dbReference>
<feature type="region of interest" description="Disordered" evidence="4">
    <location>
        <begin position="556"/>
        <end position="577"/>
    </location>
</feature>
<dbReference type="PANTHER" id="PTHR43609">
    <property type="entry name" value="ACETYL-COA HYDROLASE"/>
    <property type="match status" value="1"/>
</dbReference>
<evidence type="ECO:0000313" key="7">
    <source>
        <dbReference type="EMBL" id="MDO6672121.1"/>
    </source>
</evidence>
<evidence type="ECO:0000256" key="2">
    <source>
        <dbReference type="PIRSR" id="PIRSR617821-1"/>
    </source>
</evidence>
<feature type="domain" description="Acetyl-CoA hydrolase/transferase N-terminal" evidence="5">
    <location>
        <begin position="71"/>
        <end position="275"/>
    </location>
</feature>
<dbReference type="InterPro" id="IPR037171">
    <property type="entry name" value="NagB/RpiA_transferase-like"/>
</dbReference>
<feature type="compositionally biased region" description="Low complexity" evidence="4">
    <location>
        <begin position="14"/>
        <end position="33"/>
    </location>
</feature>
<dbReference type="GO" id="GO:0006084">
    <property type="term" value="P:acetyl-CoA metabolic process"/>
    <property type="evidence" value="ECO:0007669"/>
    <property type="project" value="InterPro"/>
</dbReference>
<keyword evidence="7" id="KW-0378">Hydrolase</keyword>
<evidence type="ECO:0000256" key="1">
    <source>
        <dbReference type="ARBA" id="ARBA00009632"/>
    </source>
</evidence>
<feature type="region of interest" description="Disordered" evidence="4">
    <location>
        <begin position="1"/>
        <end position="33"/>
    </location>
</feature>